<dbReference type="PROSITE" id="PS50110">
    <property type="entry name" value="RESPONSE_REGULATORY"/>
    <property type="match status" value="1"/>
</dbReference>
<dbReference type="EMBL" id="CP053435">
    <property type="protein sequence ID" value="QJW89651.1"/>
    <property type="molecule type" value="Genomic_DNA"/>
</dbReference>
<feature type="modified residue" description="4-aspartylphosphate" evidence="1">
    <location>
        <position position="63"/>
    </location>
</feature>
<feature type="domain" description="Response regulatory" evidence="2">
    <location>
        <begin position="8"/>
        <end position="130"/>
    </location>
</feature>
<evidence type="ECO:0000313" key="4">
    <source>
        <dbReference type="Proteomes" id="UP000502756"/>
    </source>
</evidence>
<dbReference type="PANTHER" id="PTHR44520:SF2">
    <property type="entry name" value="RESPONSE REGULATOR RCP1"/>
    <property type="match status" value="1"/>
</dbReference>
<keyword evidence="1" id="KW-0597">Phosphoprotein</keyword>
<dbReference type="AlphaFoldDB" id="A0A6M5Y8T9"/>
<protein>
    <submittedName>
        <fullName evidence="3">Response regulator</fullName>
    </submittedName>
</protein>
<reference evidence="3 4" key="1">
    <citation type="submission" date="2020-05" db="EMBL/GenBank/DDBJ databases">
        <title>Genome sequencing of Spirosoma sp. TS118.</title>
        <authorList>
            <person name="Lee J.-H."/>
            <person name="Jeong S."/>
            <person name="Zhao L."/>
            <person name="Jung J.-H."/>
            <person name="Kim M.-K."/>
            <person name="Lim S."/>
        </authorList>
    </citation>
    <scope>NUCLEOTIDE SEQUENCE [LARGE SCALE GENOMIC DNA]</scope>
    <source>
        <strain evidence="3 4">TS118</strain>
    </source>
</reference>
<gene>
    <name evidence="3" type="ORF">HNV11_09785</name>
</gene>
<keyword evidence="4" id="KW-1185">Reference proteome</keyword>
<dbReference type="GO" id="GO:0000160">
    <property type="term" value="P:phosphorelay signal transduction system"/>
    <property type="evidence" value="ECO:0007669"/>
    <property type="project" value="InterPro"/>
</dbReference>
<dbReference type="Proteomes" id="UP000502756">
    <property type="component" value="Chromosome"/>
</dbReference>
<evidence type="ECO:0000313" key="3">
    <source>
        <dbReference type="EMBL" id="QJW89651.1"/>
    </source>
</evidence>
<evidence type="ECO:0000256" key="1">
    <source>
        <dbReference type="PROSITE-ProRule" id="PRU00169"/>
    </source>
</evidence>
<dbReference type="SMART" id="SM00448">
    <property type="entry name" value="REC"/>
    <property type="match status" value="1"/>
</dbReference>
<dbReference type="Gene3D" id="3.40.50.2300">
    <property type="match status" value="1"/>
</dbReference>
<name>A0A6M5Y8T9_9BACT</name>
<accession>A0A6M5Y8T9</accession>
<dbReference type="Pfam" id="PF00072">
    <property type="entry name" value="Response_reg"/>
    <property type="match status" value="1"/>
</dbReference>
<proteinExistence type="predicted"/>
<dbReference type="InterPro" id="IPR001789">
    <property type="entry name" value="Sig_transdc_resp-reg_receiver"/>
</dbReference>
<dbReference type="RefSeq" id="WP_171739491.1">
    <property type="nucleotide sequence ID" value="NZ_CP053435.1"/>
</dbReference>
<evidence type="ECO:0000259" key="2">
    <source>
        <dbReference type="PROSITE" id="PS50110"/>
    </source>
</evidence>
<dbReference type="InterPro" id="IPR052893">
    <property type="entry name" value="TCS_response_regulator"/>
</dbReference>
<dbReference type="PANTHER" id="PTHR44520">
    <property type="entry name" value="RESPONSE REGULATOR RCP1-RELATED"/>
    <property type="match status" value="1"/>
</dbReference>
<sequence length="135" mass="15437">MFDIPNPLIYAVDDDPDDCVLLQQVFSSRHSDCQLRCLDDGSQLLIWLTHRLDGRLPDLILLDLHMPVLNGFDVLRLLKQDDVFSRIPIVVISSSDHDNDLKRCEELGGVAFITKSGSYRQLAKLLDDLRYQLLD</sequence>
<dbReference type="SUPFAM" id="SSF52172">
    <property type="entry name" value="CheY-like"/>
    <property type="match status" value="1"/>
</dbReference>
<dbReference type="InterPro" id="IPR011006">
    <property type="entry name" value="CheY-like_superfamily"/>
</dbReference>
<organism evidence="3 4">
    <name type="scientific">Spirosoma taeanense</name>
    <dbReference type="NCBI Taxonomy" id="2735870"/>
    <lineage>
        <taxon>Bacteria</taxon>
        <taxon>Pseudomonadati</taxon>
        <taxon>Bacteroidota</taxon>
        <taxon>Cytophagia</taxon>
        <taxon>Cytophagales</taxon>
        <taxon>Cytophagaceae</taxon>
        <taxon>Spirosoma</taxon>
    </lineage>
</organism>
<dbReference type="KEGG" id="stae:HNV11_09785"/>